<dbReference type="Pfam" id="PF25396">
    <property type="entry name" value="ZNFX1"/>
    <property type="match status" value="1"/>
</dbReference>
<dbReference type="Pfam" id="PF13086">
    <property type="entry name" value="AAA_11"/>
    <property type="match status" value="2"/>
</dbReference>
<evidence type="ECO:0000259" key="3">
    <source>
        <dbReference type="Pfam" id="PF25396"/>
    </source>
</evidence>
<dbReference type="PANTHER" id="PTHR10887:SF341">
    <property type="entry name" value="NFX1-TYPE ZINC FINGER-CONTAINING PROTEIN 1"/>
    <property type="match status" value="1"/>
</dbReference>
<dbReference type="InterPro" id="IPR045055">
    <property type="entry name" value="DNA2/NAM7-like"/>
</dbReference>
<dbReference type="OMA" id="YQEDCLL"/>
<dbReference type="SUPFAM" id="SSF52540">
    <property type="entry name" value="P-loop containing nucleoside triphosphate hydrolases"/>
    <property type="match status" value="1"/>
</dbReference>
<evidence type="ECO:0000313" key="6">
    <source>
        <dbReference type="RefSeq" id="XP_055892580.1"/>
    </source>
</evidence>
<name>A0A9W3AZD0_BIOGL</name>
<dbReference type="InterPro" id="IPR047187">
    <property type="entry name" value="SF1_C_Upf1"/>
</dbReference>
<dbReference type="RefSeq" id="XP_055892579.1">
    <property type="nucleotide sequence ID" value="XM_056036604.1"/>
</dbReference>
<dbReference type="GO" id="GO:0031048">
    <property type="term" value="P:regulatory ncRNA-mediated heterochromatin formation"/>
    <property type="evidence" value="ECO:0007669"/>
    <property type="project" value="TreeGrafter"/>
</dbReference>
<evidence type="ECO:0000259" key="1">
    <source>
        <dbReference type="Pfam" id="PF13086"/>
    </source>
</evidence>
<dbReference type="GeneID" id="106067673"/>
<dbReference type="InterPro" id="IPR041677">
    <property type="entry name" value="DNA2/NAM7_AAA_11"/>
</dbReference>
<protein>
    <submittedName>
        <fullName evidence="5 6">NFX1-type zinc finger-containing protein 1-like</fullName>
    </submittedName>
</protein>
<dbReference type="InterPro" id="IPR027417">
    <property type="entry name" value="P-loop_NTPase"/>
</dbReference>
<reference evidence="5 6" key="1">
    <citation type="submission" date="2025-04" db="UniProtKB">
        <authorList>
            <consortium name="RefSeq"/>
        </authorList>
    </citation>
    <scope>IDENTIFICATION</scope>
</reference>
<dbReference type="InterPro" id="IPR041679">
    <property type="entry name" value="DNA2/NAM7-like_C"/>
</dbReference>
<dbReference type="CDD" id="cd18808">
    <property type="entry name" value="SF1_C_Upf1"/>
    <property type="match status" value="1"/>
</dbReference>
<evidence type="ECO:0000313" key="4">
    <source>
        <dbReference type="Proteomes" id="UP001165740"/>
    </source>
</evidence>
<accession>A0A9W3AZD0</accession>
<sequence>MNPSRFRYPNARRPQTGERPMGFIGLGRLRDWARLQNDPSQLIAWMLSNIPELEKFLNSGSIDNYSLELLMMSLKSVLQVSNYDQSLTKLLTILATTRFYDHVITFLRHHNNINGKGEAETCLHFIIETIRKAPTLTENCLEILKFIYNNYQKLRCDEELLQNALEMFTTSGQIKAKKERRHLRKWRDDDEPPDDIRDVSIFPTSRDLNTDFTPFLRANKTTGAYRDVDHYFDVMFRLMREDFIQPLREGIGKYQINGAAPEDSDMLFYENVKIIGLEVFNGIDHILMLDMSKLQKVRWDSDRRLIFGSLICLTNNNFKTIIYATVTQMDRSEIKKGILRVRFQNCLEDVYGFSSEEALTLTENPSFFEAYRHVLEGLQEMVEKRLPMEQYLVRCEKEIDAPAYLKRQTQYNLSCIVKTRRISSTVQVIKTENWPDLAYVCLNEHQYMAVKAALTKELTLLQGPPGTGKTFVGLKVMRSLLENLANTSAAGSPILVVCYTNHALDQFLEEMLPFCGDGIVRVGGKNDSVKLKQFNLKELRSKQRDSRSTINCIRDCHREMDEIGKKIKALADKIQISHLSIISEKSLQRCMSLRHSHQFNQTSGKSIRHWLCASELELENHIQLVVEAHLVKLFLSETTSLNDTHLNFRYIIPVEQRKKVYRFWLKRYEKKTGILNSTSLISERELKEYVNPEVYQKIIRHYGNLKAWLLGSNVNEMVAAIEEIQRNWQHNQLFDDSEEYNRIREQRQFDDESDDEDDRKQAPRSRVVRSQTSLLQKCHLLGIDITSDVTQEVSHREAWQEVQKKLTFSQVIRLLRVSKPMTTKEENSVVNIWTLSLSEKYRLYKCWLLKYHSSLNAELKALVEEYESVLKIKLEQREMQDVNILKQSKVIGMTTTGAAKHRKVLQKIGPKIVVVEEAAEVLEAHIVTALSEHCQHLILIGDHQQLRPKTEVYQLAKKFGLEISLFERLVKNNISCVQLTEQHRMRPEISKYMKHIYPALKDSSSVHGRDHVMGMHKDIFFINHDRHEGVIQNSRSKLNEYEAKYLLKLALYLVIQGYSAGEITILATYGGQVNLIKECLANMRTHRLQGIRVSTVDNFQGEQNKIILLSLVRSNTQGSVGFLSTDNRICVALSRAQYGMYVIGNIDLLSQHSSLWSKIQATAQSHSELGQVLRLCCKHHQRVTLVKDASDFDLVKAGGCGQACKLPLSCGHICTYLCHAVSHDTLPCKEPCEKKCPKGHACKGVCSKQCPPCSTEIEVKLKCNHILKVKCSLYSSASSYSCVEECQKFCLKGHKCKGKCSQSCPPCLEKLNCGHVCSNVPCCSVKPTYILGCHEKCQKECQNGHKCPAPCLAECPTSCDNTLRLCGHICGSKFNIVSSQHLLPIRFRKQTCSHQCPKLCAGGRHPCSGKCSEPCPPCQSVVRYRLTCGHIGVLECHKNLDTHKWHCKECHAKKMTFPCGHSIEVSDPPVKQCPYCLLDDKFTKLQI</sequence>
<dbReference type="Pfam" id="PF13087">
    <property type="entry name" value="AAA_12"/>
    <property type="match status" value="1"/>
</dbReference>
<dbReference type="Gene3D" id="3.40.50.300">
    <property type="entry name" value="P-loop containing nucleotide triphosphate hydrolases"/>
    <property type="match status" value="3"/>
</dbReference>
<dbReference type="InterPro" id="IPR057373">
    <property type="entry name" value="ZNFX1"/>
</dbReference>
<gene>
    <name evidence="5 6" type="primary">LOC106067673</name>
</gene>
<dbReference type="FunFam" id="3.40.50.300:FF:001366">
    <property type="entry name" value="ATP binding protein, putative"/>
    <property type="match status" value="1"/>
</dbReference>
<organism evidence="4 5">
    <name type="scientific">Biomphalaria glabrata</name>
    <name type="common">Bloodfluke planorb</name>
    <name type="synonym">Freshwater snail</name>
    <dbReference type="NCBI Taxonomy" id="6526"/>
    <lineage>
        <taxon>Eukaryota</taxon>
        <taxon>Metazoa</taxon>
        <taxon>Spiralia</taxon>
        <taxon>Lophotrochozoa</taxon>
        <taxon>Mollusca</taxon>
        <taxon>Gastropoda</taxon>
        <taxon>Heterobranchia</taxon>
        <taxon>Euthyneura</taxon>
        <taxon>Panpulmonata</taxon>
        <taxon>Hygrophila</taxon>
        <taxon>Lymnaeoidea</taxon>
        <taxon>Planorbidae</taxon>
        <taxon>Biomphalaria</taxon>
    </lineage>
</organism>
<dbReference type="GO" id="GO:0004386">
    <property type="term" value="F:helicase activity"/>
    <property type="evidence" value="ECO:0007669"/>
    <property type="project" value="InterPro"/>
</dbReference>
<proteinExistence type="predicted"/>
<evidence type="ECO:0000313" key="5">
    <source>
        <dbReference type="RefSeq" id="XP_055892579.1"/>
    </source>
</evidence>
<dbReference type="RefSeq" id="XP_055892580.1">
    <property type="nucleotide sequence ID" value="XM_056036605.1"/>
</dbReference>
<dbReference type="GO" id="GO:0031380">
    <property type="term" value="C:nuclear RNA-directed RNA polymerase complex"/>
    <property type="evidence" value="ECO:0007669"/>
    <property type="project" value="TreeGrafter"/>
</dbReference>
<dbReference type="CDD" id="cd17936">
    <property type="entry name" value="EEXXEc_NFX1"/>
    <property type="match status" value="1"/>
</dbReference>
<feature type="domain" description="DNA2/NAM7 helicase-like C-terminal" evidence="2">
    <location>
        <begin position="961"/>
        <end position="1146"/>
    </location>
</feature>
<keyword evidence="4" id="KW-1185">Reference proteome</keyword>
<feature type="domain" description="ZNFX1" evidence="3">
    <location>
        <begin position="263"/>
        <end position="363"/>
    </location>
</feature>
<dbReference type="Proteomes" id="UP001165740">
    <property type="component" value="Chromosome 7"/>
</dbReference>
<feature type="domain" description="DNA2/NAM7 helicase helicase" evidence="1">
    <location>
        <begin position="851"/>
        <end position="948"/>
    </location>
</feature>
<dbReference type="PANTHER" id="PTHR10887">
    <property type="entry name" value="DNA2/NAM7 HELICASE FAMILY"/>
    <property type="match status" value="1"/>
</dbReference>
<evidence type="ECO:0000259" key="2">
    <source>
        <dbReference type="Pfam" id="PF13087"/>
    </source>
</evidence>
<dbReference type="CDD" id="cd06008">
    <property type="entry name" value="NF-X1-zinc-finger"/>
    <property type="match status" value="1"/>
</dbReference>
<dbReference type="OrthoDB" id="2423195at2759"/>
<feature type="domain" description="DNA2/NAM7 helicase helicase" evidence="1">
    <location>
        <begin position="442"/>
        <end position="590"/>
    </location>
</feature>